<dbReference type="EMBL" id="MXAV01000044">
    <property type="protein sequence ID" value="PKY09941.1"/>
    <property type="molecule type" value="Genomic_DNA"/>
</dbReference>
<accession>A0A2I1DJ90</accession>
<dbReference type="InParanoid" id="A0A2I1DJ90"/>
<keyword evidence="2" id="KW-1185">Reference proteome</keyword>
<gene>
    <name evidence="1" type="ORF">B1757_11610</name>
</gene>
<evidence type="ECO:0000313" key="2">
    <source>
        <dbReference type="Proteomes" id="UP000234329"/>
    </source>
</evidence>
<reference evidence="1 2" key="1">
    <citation type="submission" date="2017-03" db="EMBL/GenBank/DDBJ databases">
        <title>Draft genime sequence of the acidophilic sulfur-oxidizing bacterium Acidithiobacillus sp. SH, isolated from seawater.</title>
        <authorList>
            <person name="Sharmin S."/>
            <person name="Tokuhisa M."/>
            <person name="Kanao T."/>
            <person name="Kamimura K."/>
        </authorList>
    </citation>
    <scope>NUCLEOTIDE SEQUENCE [LARGE SCALE GENOMIC DNA]</scope>
    <source>
        <strain evidence="1 2">SH</strain>
    </source>
</reference>
<protein>
    <submittedName>
        <fullName evidence="1">Uncharacterized protein</fullName>
    </submittedName>
</protein>
<dbReference type="Proteomes" id="UP000234329">
    <property type="component" value="Unassembled WGS sequence"/>
</dbReference>
<name>A0A2I1DJ90_9PROT</name>
<sequence length="76" mass="8615">MGFSRIPPLTIINISVSDFIRDTNPYFQLHYEVAEYQTDDVVMGQTLEQVNGERSASNKPVPPLPIIWLRLGGVLR</sequence>
<evidence type="ECO:0000313" key="1">
    <source>
        <dbReference type="EMBL" id="PKY09941.1"/>
    </source>
</evidence>
<proteinExistence type="predicted"/>
<comment type="caution">
    <text evidence="1">The sequence shown here is derived from an EMBL/GenBank/DDBJ whole genome shotgun (WGS) entry which is preliminary data.</text>
</comment>
<dbReference type="AlphaFoldDB" id="A0A2I1DJ90"/>
<organism evidence="1 2">
    <name type="scientific">Acidithiobacillus marinus</name>
    <dbReference type="NCBI Taxonomy" id="187490"/>
    <lineage>
        <taxon>Bacteria</taxon>
        <taxon>Pseudomonadati</taxon>
        <taxon>Pseudomonadota</taxon>
        <taxon>Acidithiobacillia</taxon>
        <taxon>Acidithiobacillales</taxon>
        <taxon>Acidithiobacillaceae</taxon>
        <taxon>Acidithiobacillus</taxon>
    </lineage>
</organism>